<dbReference type="PANTHER" id="PTHR43877:SF1">
    <property type="entry name" value="ACETYLTRANSFERASE"/>
    <property type="match status" value="1"/>
</dbReference>
<dbReference type="Gene3D" id="3.40.630.30">
    <property type="match status" value="1"/>
</dbReference>
<protein>
    <submittedName>
        <fullName evidence="4">N-acetyltransferase</fullName>
    </submittedName>
</protein>
<evidence type="ECO:0000313" key="4">
    <source>
        <dbReference type="EMBL" id="BDX03347.1"/>
    </source>
</evidence>
<dbReference type="EMBL" id="AP027271">
    <property type="protein sequence ID" value="BDX03347.1"/>
    <property type="molecule type" value="Genomic_DNA"/>
</dbReference>
<keyword evidence="2" id="KW-0012">Acyltransferase</keyword>
<organism evidence="4 5">
    <name type="scientific">Marinomonas pontica</name>
    <dbReference type="NCBI Taxonomy" id="264739"/>
    <lineage>
        <taxon>Bacteria</taxon>
        <taxon>Pseudomonadati</taxon>
        <taxon>Pseudomonadota</taxon>
        <taxon>Gammaproteobacteria</taxon>
        <taxon>Oceanospirillales</taxon>
        <taxon>Oceanospirillaceae</taxon>
        <taxon>Marinomonas</taxon>
    </lineage>
</organism>
<gene>
    <name evidence="4" type="ORF">MACH16_20950</name>
</gene>
<dbReference type="InterPro" id="IPR017255">
    <property type="entry name" value="AcTrfase_GNAT_prd"/>
</dbReference>
<dbReference type="InterPro" id="IPR000182">
    <property type="entry name" value="GNAT_dom"/>
</dbReference>
<reference evidence="4 5" key="1">
    <citation type="submission" date="2023-01" db="EMBL/GenBank/DDBJ databases">
        <title>Complete genome sequence of Marinomonas pontica strain 200518_36.</title>
        <authorList>
            <person name="Ueki S."/>
            <person name="Gajardo G."/>
            <person name="Maruyama F."/>
        </authorList>
    </citation>
    <scope>NUCLEOTIDE SEQUENCE [LARGE SCALE GENOMIC DNA]</scope>
    <source>
        <strain evidence="4 5">200518_36</strain>
    </source>
</reference>
<keyword evidence="5" id="KW-1185">Reference proteome</keyword>
<dbReference type="PANTHER" id="PTHR43877">
    <property type="entry name" value="AMINOALKYLPHOSPHONATE N-ACETYLTRANSFERASE-RELATED-RELATED"/>
    <property type="match status" value="1"/>
</dbReference>
<evidence type="ECO:0000256" key="2">
    <source>
        <dbReference type="ARBA" id="ARBA00023315"/>
    </source>
</evidence>
<dbReference type="SUPFAM" id="SSF55729">
    <property type="entry name" value="Acyl-CoA N-acyltransferases (Nat)"/>
    <property type="match status" value="1"/>
</dbReference>
<name>A0ABM8FE42_9GAMM</name>
<proteinExistence type="predicted"/>
<dbReference type="Pfam" id="PF00583">
    <property type="entry name" value="Acetyltransf_1"/>
    <property type="match status" value="1"/>
</dbReference>
<evidence type="ECO:0000256" key="1">
    <source>
        <dbReference type="ARBA" id="ARBA00022679"/>
    </source>
</evidence>
<dbReference type="PROSITE" id="PS51186">
    <property type="entry name" value="GNAT"/>
    <property type="match status" value="1"/>
</dbReference>
<accession>A0ABM8FE42</accession>
<feature type="domain" description="N-acetyltransferase" evidence="3">
    <location>
        <begin position="1"/>
        <end position="144"/>
    </location>
</feature>
<dbReference type="RefSeq" id="WP_338267771.1">
    <property type="nucleotide sequence ID" value="NZ_AP027271.1"/>
</dbReference>
<dbReference type="InterPro" id="IPR050832">
    <property type="entry name" value="Bact_Acetyltransf"/>
</dbReference>
<keyword evidence="1" id="KW-0808">Transferase</keyword>
<sequence>MMLREMVINDYEQVMALWGNTESMSLRGADSKANIAIYLDKNPALSFVIEDGQTVIGAVLAGTDGRRGYLQHLAVNPSYRGQGLGKQLVEAVIAALLAQQGIAKTHLFVHTDNQSAQGFYESMGWFARDEVRMFSFNSSAERNV</sequence>
<dbReference type="PIRSF" id="PIRSF037663">
    <property type="entry name" value="Acetyltransf_GNAT_prd"/>
    <property type="match status" value="1"/>
</dbReference>
<evidence type="ECO:0000259" key="3">
    <source>
        <dbReference type="PROSITE" id="PS51186"/>
    </source>
</evidence>
<dbReference type="Proteomes" id="UP001307608">
    <property type="component" value="Chromosome"/>
</dbReference>
<dbReference type="InterPro" id="IPR016181">
    <property type="entry name" value="Acyl_CoA_acyltransferase"/>
</dbReference>
<evidence type="ECO:0000313" key="5">
    <source>
        <dbReference type="Proteomes" id="UP001307608"/>
    </source>
</evidence>
<dbReference type="CDD" id="cd04301">
    <property type="entry name" value="NAT_SF"/>
    <property type="match status" value="1"/>
</dbReference>